<dbReference type="Pfam" id="PF16884">
    <property type="entry name" value="ADH_N_2"/>
    <property type="match status" value="1"/>
</dbReference>
<evidence type="ECO:0000313" key="3">
    <source>
        <dbReference type="EMBL" id="KAG0313402.1"/>
    </source>
</evidence>
<evidence type="ECO:0000259" key="2">
    <source>
        <dbReference type="SMART" id="SM00829"/>
    </source>
</evidence>
<accession>A0A9P6RAW1</accession>
<keyword evidence="4" id="KW-1185">Reference proteome</keyword>
<dbReference type="FunFam" id="3.40.50.720:FF:000121">
    <property type="entry name" value="Prostaglandin reductase 2"/>
    <property type="match status" value="1"/>
</dbReference>
<dbReference type="GO" id="GO:0016628">
    <property type="term" value="F:oxidoreductase activity, acting on the CH-CH group of donors, NAD or NADP as acceptor"/>
    <property type="evidence" value="ECO:0007669"/>
    <property type="project" value="InterPro"/>
</dbReference>
<protein>
    <recommendedName>
        <fullName evidence="2">Enoyl reductase (ER) domain-containing protein</fullName>
    </recommendedName>
</protein>
<sequence length="343" mass="37332">MAQNHAVVFKKYAVDYPVIGEHLEYVATGQPPELKDGEVLTRVLYLSLDPYLRAKMRGHEETALFGRFEIGKPLINHGVGEVIASKNPAVPVGEIVYSFMGFEQYSVIPAGQYIEIIKNARQSKLPLSARIGVLGMPGFTAYGGLLWYGKPKAGETIYISAASGAVGQLVGQMAKHLGLRVVGSAGSDEKIAYLLNDLKFDAAFNYKKGDILTSLKSAAPEGIHIYFDHVGGSHLEAALEWLLPLGRVVMCGQIGDYNTANPPGVRNLFVCVPKEISILGFLVLNFNDEQKAVFEKDVTDWLLQGKIIYKEDITEGLENAPAAFIGMLQGKNFGKATIKVADL</sequence>
<dbReference type="PANTHER" id="PTHR43205">
    <property type="entry name" value="PROSTAGLANDIN REDUCTASE"/>
    <property type="match status" value="1"/>
</dbReference>
<organism evidence="3 4">
    <name type="scientific">Dissophora globulifera</name>
    <dbReference type="NCBI Taxonomy" id="979702"/>
    <lineage>
        <taxon>Eukaryota</taxon>
        <taxon>Fungi</taxon>
        <taxon>Fungi incertae sedis</taxon>
        <taxon>Mucoromycota</taxon>
        <taxon>Mortierellomycotina</taxon>
        <taxon>Mortierellomycetes</taxon>
        <taxon>Mortierellales</taxon>
        <taxon>Mortierellaceae</taxon>
        <taxon>Dissophora</taxon>
    </lineage>
</organism>
<dbReference type="InterPro" id="IPR041694">
    <property type="entry name" value="ADH_N_2"/>
</dbReference>
<evidence type="ECO:0000313" key="4">
    <source>
        <dbReference type="Proteomes" id="UP000738325"/>
    </source>
</evidence>
<dbReference type="Pfam" id="PF00107">
    <property type="entry name" value="ADH_zinc_N"/>
    <property type="match status" value="1"/>
</dbReference>
<dbReference type="Proteomes" id="UP000738325">
    <property type="component" value="Unassembled WGS sequence"/>
</dbReference>
<dbReference type="PANTHER" id="PTHR43205:SF7">
    <property type="entry name" value="PROSTAGLANDIN REDUCTASE 1"/>
    <property type="match status" value="1"/>
</dbReference>
<dbReference type="SUPFAM" id="SSF51735">
    <property type="entry name" value="NAD(P)-binding Rossmann-fold domains"/>
    <property type="match status" value="1"/>
</dbReference>
<feature type="domain" description="Enoyl reductase (ER)" evidence="2">
    <location>
        <begin position="20"/>
        <end position="338"/>
    </location>
</feature>
<keyword evidence="1" id="KW-0560">Oxidoreductase</keyword>
<dbReference type="Gene3D" id="3.40.50.720">
    <property type="entry name" value="NAD(P)-binding Rossmann-like Domain"/>
    <property type="match status" value="1"/>
</dbReference>
<dbReference type="EMBL" id="JAAAIP010000716">
    <property type="protein sequence ID" value="KAG0313402.1"/>
    <property type="molecule type" value="Genomic_DNA"/>
</dbReference>
<evidence type="ECO:0000256" key="1">
    <source>
        <dbReference type="ARBA" id="ARBA00023002"/>
    </source>
</evidence>
<comment type="caution">
    <text evidence="3">The sequence shown here is derived from an EMBL/GenBank/DDBJ whole genome shotgun (WGS) entry which is preliminary data.</text>
</comment>
<dbReference type="Gene3D" id="3.90.180.10">
    <property type="entry name" value="Medium-chain alcohol dehydrogenases, catalytic domain"/>
    <property type="match status" value="1"/>
</dbReference>
<reference evidence="3" key="1">
    <citation type="journal article" date="2020" name="Fungal Divers.">
        <title>Resolving the Mortierellaceae phylogeny through synthesis of multi-gene phylogenetics and phylogenomics.</title>
        <authorList>
            <person name="Vandepol N."/>
            <person name="Liber J."/>
            <person name="Desiro A."/>
            <person name="Na H."/>
            <person name="Kennedy M."/>
            <person name="Barry K."/>
            <person name="Grigoriev I.V."/>
            <person name="Miller A.N."/>
            <person name="O'Donnell K."/>
            <person name="Stajich J.E."/>
            <person name="Bonito G."/>
        </authorList>
    </citation>
    <scope>NUCLEOTIDE SEQUENCE</scope>
    <source>
        <strain evidence="3">REB-010B</strain>
    </source>
</reference>
<dbReference type="CDD" id="cd05288">
    <property type="entry name" value="PGDH"/>
    <property type="match status" value="1"/>
</dbReference>
<dbReference type="InterPro" id="IPR036291">
    <property type="entry name" value="NAD(P)-bd_dom_sf"/>
</dbReference>
<dbReference type="SUPFAM" id="SSF50129">
    <property type="entry name" value="GroES-like"/>
    <property type="match status" value="2"/>
</dbReference>
<dbReference type="InterPro" id="IPR013149">
    <property type="entry name" value="ADH-like_C"/>
</dbReference>
<dbReference type="SMART" id="SM00829">
    <property type="entry name" value="PKS_ER"/>
    <property type="match status" value="1"/>
</dbReference>
<gene>
    <name evidence="3" type="ORF">BGZ99_008910</name>
</gene>
<proteinExistence type="predicted"/>
<dbReference type="InterPro" id="IPR045010">
    <property type="entry name" value="MDR_fam"/>
</dbReference>
<dbReference type="AlphaFoldDB" id="A0A9P6RAW1"/>
<name>A0A9P6RAW1_9FUNG</name>
<dbReference type="InterPro" id="IPR020843">
    <property type="entry name" value="ER"/>
</dbReference>
<dbReference type="OrthoDB" id="809632at2759"/>
<dbReference type="InterPro" id="IPR011032">
    <property type="entry name" value="GroES-like_sf"/>
</dbReference>